<reference evidence="2 3" key="1">
    <citation type="submission" date="2015-11" db="EMBL/GenBank/DDBJ databases">
        <title>The limits of bacterial species coexistence and the symbiotic plasmid transference in sympatric Rhizobium populations.</title>
        <authorList>
            <person name="Perez-Carrascal O.M."/>
            <person name="VanInsberghe D."/>
            <person name="Juarez S."/>
            <person name="Polz M.F."/>
            <person name="Vinuesa P."/>
            <person name="Gonzalez V."/>
        </authorList>
    </citation>
    <scope>NUCLEOTIDE SEQUENCE [LARGE SCALE GENOMIC DNA]</scope>
    <source>
        <strain evidence="2 3">N771</strain>
    </source>
</reference>
<dbReference type="GeneID" id="45958357"/>
<proteinExistence type="predicted"/>
<evidence type="ECO:0008006" key="4">
    <source>
        <dbReference type="Google" id="ProtNLM"/>
    </source>
</evidence>
<dbReference type="Proteomes" id="UP000078551">
    <property type="component" value="Chromosome"/>
</dbReference>
<gene>
    <name evidence="2" type="ORF">AMC81_CH03054</name>
</gene>
<protein>
    <recommendedName>
        <fullName evidence="4">RiboL-PSP-HEPN domain-containing protein</fullName>
    </recommendedName>
</protein>
<feature type="compositionally biased region" description="Polar residues" evidence="1">
    <location>
        <begin position="1"/>
        <end position="13"/>
    </location>
</feature>
<dbReference type="EMBL" id="CP013568">
    <property type="protein sequence ID" value="ANL85804.1"/>
    <property type="molecule type" value="Genomic_DNA"/>
</dbReference>
<dbReference type="RefSeq" id="WP_064825481.1">
    <property type="nucleotide sequence ID" value="NZ_CP013532.1"/>
</dbReference>
<sequence>MGNSQSSLTSIRQGASGGKKTDLQDDMFYPPRNMVCTEAFSLFLDEYHRNLDYFFFVVRLVSFVDQGRVRAAKALVTAEADADERARLEKTANDPDAALRELTKHSTVQSRNLTNGIVNAFQRYFSSVIHSAALKKPIIMASSQTIRVDDIFRFTRHQDLVAFIIDRRINDLSYGGLSEMEKYFDDRLGVQMFDADRQRQLLRLFVEVRNINVHNGGLVNELFANRVGVVEGFPYKKGRSFHVDMDALVSLSENAMQVARRIDEMVSKKFGLKRRSHLVWQENRKAGGAKSKDLSKTDLGASHR</sequence>
<organism evidence="2 3">
    <name type="scientific">Rhizobium phaseoli</name>
    <dbReference type="NCBI Taxonomy" id="396"/>
    <lineage>
        <taxon>Bacteria</taxon>
        <taxon>Pseudomonadati</taxon>
        <taxon>Pseudomonadota</taxon>
        <taxon>Alphaproteobacteria</taxon>
        <taxon>Hyphomicrobiales</taxon>
        <taxon>Rhizobiaceae</taxon>
        <taxon>Rhizobium/Agrobacterium group</taxon>
        <taxon>Rhizobium</taxon>
    </lineage>
</organism>
<accession>A0ABN4QQJ9</accession>
<evidence type="ECO:0000256" key="1">
    <source>
        <dbReference type="SAM" id="MobiDB-lite"/>
    </source>
</evidence>
<evidence type="ECO:0000313" key="2">
    <source>
        <dbReference type="EMBL" id="ANL85804.1"/>
    </source>
</evidence>
<keyword evidence="3" id="KW-1185">Reference proteome</keyword>
<name>A0ABN4QQJ9_9HYPH</name>
<evidence type="ECO:0000313" key="3">
    <source>
        <dbReference type="Proteomes" id="UP000078551"/>
    </source>
</evidence>
<feature type="region of interest" description="Disordered" evidence="1">
    <location>
        <begin position="1"/>
        <end position="23"/>
    </location>
</feature>